<evidence type="ECO:0000313" key="3">
    <source>
        <dbReference type="EMBL" id="KAF0739961.1"/>
    </source>
</evidence>
<comment type="caution">
    <text evidence="3">The sequence shown here is derived from an EMBL/GenBank/DDBJ whole genome shotgun (WGS) entry which is preliminary data.</text>
</comment>
<name>A0A6G0XI96_9STRA</name>
<dbReference type="GO" id="GO:0003755">
    <property type="term" value="F:peptidyl-prolyl cis-trans isomerase activity"/>
    <property type="evidence" value="ECO:0007669"/>
    <property type="project" value="InterPro"/>
</dbReference>
<dbReference type="PANTHER" id="PTHR44927:SF1">
    <property type="entry name" value="FK506-BINDING PROTEIN 15"/>
    <property type="match status" value="1"/>
</dbReference>
<evidence type="ECO:0000313" key="4">
    <source>
        <dbReference type="Proteomes" id="UP000481153"/>
    </source>
</evidence>
<feature type="region of interest" description="Disordered" evidence="2">
    <location>
        <begin position="1"/>
        <end position="43"/>
    </location>
</feature>
<organism evidence="3 4">
    <name type="scientific">Aphanomyces euteiches</name>
    <dbReference type="NCBI Taxonomy" id="100861"/>
    <lineage>
        <taxon>Eukaryota</taxon>
        <taxon>Sar</taxon>
        <taxon>Stramenopiles</taxon>
        <taxon>Oomycota</taxon>
        <taxon>Saprolegniomycetes</taxon>
        <taxon>Saprolegniales</taxon>
        <taxon>Verrucalvaceae</taxon>
        <taxon>Aphanomyces</taxon>
    </lineage>
</organism>
<evidence type="ECO:0000256" key="1">
    <source>
        <dbReference type="SAM" id="Coils"/>
    </source>
</evidence>
<feature type="coiled-coil region" evidence="1">
    <location>
        <begin position="545"/>
        <end position="579"/>
    </location>
</feature>
<proteinExistence type="predicted"/>
<dbReference type="Proteomes" id="UP000481153">
    <property type="component" value="Unassembled WGS sequence"/>
</dbReference>
<feature type="compositionally biased region" description="Basic and acidic residues" evidence="2">
    <location>
        <begin position="335"/>
        <end position="344"/>
    </location>
</feature>
<sequence length="830" mass="91284">MAEAKARLGSIFGTNGSSDASNDPLKYSAPKEPVRGAAAPASSTPAESQNIIYTTSVTLFKYDSAKKSYASCSSSPIGCVILGNNAAYSLLFYNAAKEHLSLSPVTLTLQATLQPGQYVNFYDAAGDNYSARFSTEVDAQTFIRTLFLTKVHVGIWGGGSISPNALMKEELSSAPANAPTSRAIAEGDTVGIAFSAWRVVGNAGSSPLDVVTKYAPFEKVQATELRKFRVGDKTERISALEEGVVGMKKGGHRIVLVPPGKTNGKDWYILQIELVKIKSDTKEPKEAAAPRANPEVHRPTASEPAAPAALSNDLVIYEKEKEDIEKRKQELLEREREFERRKEQQQQQQQPPMSMYGAPPSYGGVAPSPYGMPTPPPSTSSMYPWMMAPPPMLGKPLDALVMEINTKVDHLIRIAPGNGSATSSLSSLTSMTDASQTLRGVERLVGENERLLQQITLQTQQFNAYEAKYDDLQKSTTKLTAEKAQWKDQLALHQSELANVTAARDTAINQLNRMHQEVQQLRFALYQKATSEQDMAQLTFERDSRARAETALKNETAARSIAEQELNLVKKQLANLTSLHESEVQSQRMSHDRAVAQLQDQHRQEIEALHQQFEREKMALQQSQPSSLDLQKENDELRMLAEQWKANAAATAQEVQALNAEKALRIERIGELEQMQAFHANAREQEVQQLQEQVADLEAKLRAGGGSANGVGIPGEPCERCAESQAKLDKAVVEMVQKEEAAKLALQQAEELKKEAQELLLSSPAPPSSSNAANVSEMFKEVVNDIFFRFQDLFEDEVALDGNQVLKEIKKVLKQSTKEVLANLEETGGE</sequence>
<dbReference type="EMBL" id="VJMJ01000056">
    <property type="protein sequence ID" value="KAF0739961.1"/>
    <property type="molecule type" value="Genomic_DNA"/>
</dbReference>
<dbReference type="SUPFAM" id="SSF54534">
    <property type="entry name" value="FKBP-like"/>
    <property type="match status" value="1"/>
</dbReference>
<keyword evidence="1" id="KW-0175">Coiled coil</keyword>
<feature type="coiled-coil region" evidence="1">
    <location>
        <begin position="603"/>
        <end position="700"/>
    </location>
</feature>
<feature type="region of interest" description="Disordered" evidence="2">
    <location>
        <begin position="335"/>
        <end position="373"/>
    </location>
</feature>
<dbReference type="Gene3D" id="3.10.50.40">
    <property type="match status" value="1"/>
</dbReference>
<dbReference type="InterPro" id="IPR046357">
    <property type="entry name" value="PPIase_dom_sf"/>
</dbReference>
<feature type="compositionally biased region" description="Polar residues" evidence="2">
    <location>
        <begin position="12"/>
        <end position="21"/>
    </location>
</feature>
<protein>
    <submittedName>
        <fullName evidence="3">Uncharacterized protein</fullName>
    </submittedName>
</protein>
<dbReference type="AlphaFoldDB" id="A0A6G0XI96"/>
<dbReference type="PANTHER" id="PTHR44927">
    <property type="entry name" value="FK506-BINDING PROTEIN 15"/>
    <property type="match status" value="1"/>
</dbReference>
<evidence type="ECO:0000256" key="2">
    <source>
        <dbReference type="SAM" id="MobiDB-lite"/>
    </source>
</evidence>
<feature type="region of interest" description="Disordered" evidence="2">
    <location>
        <begin position="281"/>
        <end position="314"/>
    </location>
</feature>
<feature type="compositionally biased region" description="Basic and acidic residues" evidence="2">
    <location>
        <begin position="281"/>
        <end position="300"/>
    </location>
</feature>
<reference evidence="3 4" key="1">
    <citation type="submission" date="2019-07" db="EMBL/GenBank/DDBJ databases">
        <title>Genomics analysis of Aphanomyces spp. identifies a new class of oomycete effector associated with host adaptation.</title>
        <authorList>
            <person name="Gaulin E."/>
        </authorList>
    </citation>
    <scope>NUCLEOTIDE SEQUENCE [LARGE SCALE GENOMIC DNA]</scope>
    <source>
        <strain evidence="3 4">ATCC 201684</strain>
    </source>
</reference>
<keyword evidence="4" id="KW-1185">Reference proteome</keyword>
<accession>A0A6G0XI96</accession>
<gene>
    <name evidence="3" type="ORF">Ae201684_004542</name>
</gene>
<feature type="coiled-coil region" evidence="1">
    <location>
        <begin position="735"/>
        <end position="762"/>
    </location>
</feature>
<dbReference type="VEuPathDB" id="FungiDB:AeMF1_014418"/>